<protein>
    <recommendedName>
        <fullName evidence="3">Integrase catalytic domain-containing protein</fullName>
    </recommendedName>
</protein>
<dbReference type="InterPro" id="IPR001584">
    <property type="entry name" value="Integrase_cat-core"/>
</dbReference>
<feature type="domain" description="Integrase catalytic" evidence="3">
    <location>
        <begin position="376"/>
        <end position="539"/>
    </location>
</feature>
<keyword evidence="5" id="KW-1185">Reference proteome</keyword>
<dbReference type="GO" id="GO:0005634">
    <property type="term" value="C:nucleus"/>
    <property type="evidence" value="ECO:0007669"/>
    <property type="project" value="UniProtKB-ARBA"/>
</dbReference>
<dbReference type="STRING" id="39966.A0A369K7K2"/>
<feature type="chain" id="PRO_5016967526" description="Integrase catalytic domain-containing protein" evidence="2">
    <location>
        <begin position="21"/>
        <end position="803"/>
    </location>
</feature>
<dbReference type="InParanoid" id="A0A369K7K2"/>
<dbReference type="SUPFAM" id="SSF53098">
    <property type="entry name" value="Ribonuclease H-like"/>
    <property type="match status" value="1"/>
</dbReference>
<dbReference type="OrthoDB" id="3235313at2759"/>
<evidence type="ECO:0000256" key="2">
    <source>
        <dbReference type="SAM" id="SignalP"/>
    </source>
</evidence>
<sequence length="803" mass="91805">MTRWILYLSLFDFALNHVPAQSHQGPDGLSRRLRVPEDSDDEDAELFLDNFINSGEIVRSSSARVANSFSAIGIDFSRPQVLSSALLLSLLSEARRLPITPFGSYMTTSTVEDLAIFSSSPPSPHDPDISSCGPGFDPSVRDESPRNALLRRSLLRTTDTVSYTGSEFEARKVRFSKTYICRLGNENVSLDFTLYRRAYLSGLKEGHPRPVQEQPEDLWGHLGDMDERLDNRKDYEHVPPDVHLTCLTHAFGLKDEDSPELWLEIYDYLSKDLLPARCTDLAERKKFIRKTTSFFVHDQRLWFQRKGKLPRLVVTDLKRRSELIAQAHNEAGHHGRDATYKTLADRFYWPNLYDAVAWFVRSCNVCQLRSRARPVVAFSPTWNSAILREFDLDTIHMGSGMYGKHYVISAIEPASGWPEARAVAKNDSETWARFIYEEIVCRYGCIPIVRCDGGPEFKGAAEILLKRYNIAIVIAAPYHPQANGVSERSHQTLVNSIHRACGRDSNKWPLYIHAALFAMRCTTSRVTGYTPYYILYGRHPYFAFDIADRTWDTLDWDLVKDTVSLLAICIKQILRRDKKLSLALEQQKQVRQRAVDDFHRKHERYLSSGDFPLGTWVLVHETWLDAQKGNKGALRWTGPYIVHEKLLPTTYRLRELDGVVRRESYAADRLKVFYFRPEHQTIRTVSPAAYRIFNAASTSTYAHAADLLSGLNQHPSTAAPPFPMSVLPGHVVKCLNPDLYYFPPVLSPLPEGPTVLMSSIRGHARLALEFDFNRSYNRIPYTLCPTLNIDDLHEWAQEYLPLR</sequence>
<keyword evidence="2" id="KW-0732">Signal</keyword>
<dbReference type="PROSITE" id="PS50994">
    <property type="entry name" value="INTEGRASE"/>
    <property type="match status" value="1"/>
</dbReference>
<evidence type="ECO:0000313" key="4">
    <source>
        <dbReference type="EMBL" id="RDB28645.1"/>
    </source>
</evidence>
<dbReference type="GO" id="GO:0003723">
    <property type="term" value="F:RNA binding"/>
    <property type="evidence" value="ECO:0007669"/>
    <property type="project" value="UniProtKB-KW"/>
</dbReference>
<dbReference type="EMBL" id="LUEZ02000010">
    <property type="protein sequence ID" value="RDB28645.1"/>
    <property type="molecule type" value="Genomic_DNA"/>
</dbReference>
<name>A0A369K7K2_HYPMA</name>
<comment type="caution">
    <text evidence="4">The sequence shown here is derived from an EMBL/GenBank/DDBJ whole genome shotgun (WGS) entry which is preliminary data.</text>
</comment>
<dbReference type="InterPro" id="IPR036397">
    <property type="entry name" value="RNaseH_sf"/>
</dbReference>
<evidence type="ECO:0000313" key="5">
    <source>
        <dbReference type="Proteomes" id="UP000076154"/>
    </source>
</evidence>
<dbReference type="Pfam" id="PF17921">
    <property type="entry name" value="Integrase_H2C2"/>
    <property type="match status" value="1"/>
</dbReference>
<reference evidence="4" key="1">
    <citation type="submission" date="2018-04" db="EMBL/GenBank/DDBJ databases">
        <title>Whole genome sequencing of Hypsizygus marmoreus.</title>
        <authorList>
            <person name="Choi I.-G."/>
            <person name="Min B."/>
            <person name="Kim J.-G."/>
            <person name="Kim S."/>
            <person name="Oh Y.-L."/>
            <person name="Kong W.-S."/>
            <person name="Park H."/>
            <person name="Jeong J."/>
            <person name="Song E.-S."/>
        </authorList>
    </citation>
    <scope>NUCLEOTIDE SEQUENCE [LARGE SCALE GENOMIC DNA]</scope>
    <source>
        <strain evidence="4">51987-8</strain>
    </source>
</reference>
<dbReference type="GO" id="GO:0015074">
    <property type="term" value="P:DNA integration"/>
    <property type="evidence" value="ECO:0007669"/>
    <property type="project" value="InterPro"/>
</dbReference>
<dbReference type="InterPro" id="IPR041588">
    <property type="entry name" value="Integrase_H2C2"/>
</dbReference>
<accession>A0A369K7K2</accession>
<dbReference type="Gene3D" id="3.30.420.10">
    <property type="entry name" value="Ribonuclease H-like superfamily/Ribonuclease H"/>
    <property type="match status" value="1"/>
</dbReference>
<dbReference type="Proteomes" id="UP000076154">
    <property type="component" value="Unassembled WGS sequence"/>
</dbReference>
<organism evidence="4 5">
    <name type="scientific">Hypsizygus marmoreus</name>
    <name type="common">White beech mushroom</name>
    <name type="synonym">Agaricus marmoreus</name>
    <dbReference type="NCBI Taxonomy" id="39966"/>
    <lineage>
        <taxon>Eukaryota</taxon>
        <taxon>Fungi</taxon>
        <taxon>Dikarya</taxon>
        <taxon>Basidiomycota</taxon>
        <taxon>Agaricomycotina</taxon>
        <taxon>Agaricomycetes</taxon>
        <taxon>Agaricomycetidae</taxon>
        <taxon>Agaricales</taxon>
        <taxon>Tricholomatineae</taxon>
        <taxon>Lyophyllaceae</taxon>
        <taxon>Hypsizygus</taxon>
    </lineage>
</organism>
<dbReference type="AlphaFoldDB" id="A0A369K7K2"/>
<dbReference type="InterPro" id="IPR012337">
    <property type="entry name" value="RNaseH-like_sf"/>
</dbReference>
<feature type="signal peptide" evidence="2">
    <location>
        <begin position="1"/>
        <end position="20"/>
    </location>
</feature>
<dbReference type="PANTHER" id="PTHR37984">
    <property type="entry name" value="PROTEIN CBG26694"/>
    <property type="match status" value="1"/>
</dbReference>
<evidence type="ECO:0000256" key="1">
    <source>
        <dbReference type="ARBA" id="ARBA00022884"/>
    </source>
</evidence>
<dbReference type="Gene3D" id="1.10.340.70">
    <property type="match status" value="1"/>
</dbReference>
<dbReference type="InterPro" id="IPR050951">
    <property type="entry name" value="Retrovirus_Pol_polyprotein"/>
</dbReference>
<keyword evidence="1" id="KW-0694">RNA-binding</keyword>
<evidence type="ECO:0000259" key="3">
    <source>
        <dbReference type="PROSITE" id="PS50994"/>
    </source>
</evidence>
<proteinExistence type="predicted"/>
<gene>
    <name evidence="4" type="ORF">Hypma_014867</name>
</gene>
<dbReference type="PANTHER" id="PTHR37984:SF5">
    <property type="entry name" value="PROTEIN NYNRIN-LIKE"/>
    <property type="match status" value="1"/>
</dbReference>